<gene>
    <name evidence="7" type="ORF">FNK824_LOCUS29346</name>
    <name evidence="5" type="ORF">JXQ802_LOCUS19804</name>
    <name evidence="4" type="ORF">PYM288_LOCUS15090</name>
    <name evidence="6" type="ORF">SEV965_LOCUS20755</name>
</gene>
<dbReference type="GO" id="GO:0008610">
    <property type="term" value="P:lipid biosynthetic process"/>
    <property type="evidence" value="ECO:0007669"/>
    <property type="project" value="TreeGrafter"/>
</dbReference>
<dbReference type="EMBL" id="CAJNOH010000352">
    <property type="protein sequence ID" value="CAF1010665.1"/>
    <property type="molecule type" value="Genomic_DNA"/>
</dbReference>
<sequence length="260" mass="29788">MASSLNKIHPWFDICHPCPTAKYQVFIFPAAGSPGSCYREWSKHFPEYEFSLIIYPGRSNRMGEKLLTNIKEYIIELNKGLLPYITKPCIFIGHSIGSVINFALARHMIETNNKGYLIKLLVEMGRGPPNLQDPDKSFVCMTDTEIVEELKKIADPKTREVYDFPPFVEMLIPILKADAQIGNELLPSTSLDIPIIVYGGEKEENVKEPFLNTWKELTTKKDLFRVRMFDGHHNFPSECQDQVLKCLKEDFNNIINNSIS</sequence>
<evidence type="ECO:0000256" key="1">
    <source>
        <dbReference type="ARBA" id="ARBA00007169"/>
    </source>
</evidence>
<dbReference type="EMBL" id="CAJOBE010008498">
    <property type="protein sequence ID" value="CAF4062678.1"/>
    <property type="molecule type" value="Genomic_DNA"/>
</dbReference>
<dbReference type="Proteomes" id="UP000663870">
    <property type="component" value="Unassembled WGS sequence"/>
</dbReference>
<dbReference type="InterPro" id="IPR001031">
    <property type="entry name" value="Thioesterase"/>
</dbReference>
<accession>A0A814Q0U5</accession>
<dbReference type="InterPro" id="IPR012223">
    <property type="entry name" value="TEII"/>
</dbReference>
<evidence type="ECO:0000313" key="7">
    <source>
        <dbReference type="EMBL" id="CAF4062678.1"/>
    </source>
</evidence>
<dbReference type="InterPro" id="IPR029058">
    <property type="entry name" value="AB_hydrolase_fold"/>
</dbReference>
<dbReference type="AlphaFoldDB" id="A0A814Q0U5"/>
<dbReference type="PANTHER" id="PTHR11487:SF0">
    <property type="entry name" value="S-ACYL FATTY ACID SYNTHASE THIOESTERASE, MEDIUM CHAIN"/>
    <property type="match status" value="1"/>
</dbReference>
<keyword evidence="8" id="KW-1185">Reference proteome</keyword>
<protein>
    <recommendedName>
        <fullName evidence="2">oleoyl-[acyl-carrier-protein] hydrolase</fullName>
        <ecNumber evidence="2">3.1.2.14</ecNumber>
    </recommendedName>
</protein>
<organism evidence="5 8">
    <name type="scientific">Rotaria sordida</name>
    <dbReference type="NCBI Taxonomy" id="392033"/>
    <lineage>
        <taxon>Eukaryota</taxon>
        <taxon>Metazoa</taxon>
        <taxon>Spiralia</taxon>
        <taxon>Gnathifera</taxon>
        <taxon>Rotifera</taxon>
        <taxon>Eurotatoria</taxon>
        <taxon>Bdelloidea</taxon>
        <taxon>Philodinida</taxon>
        <taxon>Philodinidae</taxon>
        <taxon>Rotaria</taxon>
    </lineage>
</organism>
<dbReference type="EC" id="3.1.2.14" evidence="2"/>
<dbReference type="Gene3D" id="3.40.50.1820">
    <property type="entry name" value="alpha/beta hydrolase"/>
    <property type="match status" value="1"/>
</dbReference>
<dbReference type="Proteomes" id="UP000663889">
    <property type="component" value="Unassembled WGS sequence"/>
</dbReference>
<name>A0A814Q0U5_9BILA</name>
<dbReference type="EMBL" id="CAJNOL010000552">
    <property type="protein sequence ID" value="CAF1113114.1"/>
    <property type="molecule type" value="Genomic_DNA"/>
</dbReference>
<dbReference type="GO" id="GO:0016297">
    <property type="term" value="F:fatty acyl-[ACP] hydrolase activity"/>
    <property type="evidence" value="ECO:0007669"/>
    <property type="project" value="UniProtKB-EC"/>
</dbReference>
<evidence type="ECO:0000313" key="4">
    <source>
        <dbReference type="EMBL" id="CAF1010665.1"/>
    </source>
</evidence>
<dbReference type="Proteomes" id="UP000663854">
    <property type="component" value="Unassembled WGS sequence"/>
</dbReference>
<proteinExistence type="inferred from homology"/>
<dbReference type="SUPFAM" id="SSF53474">
    <property type="entry name" value="alpha/beta-Hydrolases"/>
    <property type="match status" value="1"/>
</dbReference>
<dbReference type="Pfam" id="PF00975">
    <property type="entry name" value="Thioesterase"/>
    <property type="match status" value="1"/>
</dbReference>
<evidence type="ECO:0000256" key="2">
    <source>
        <dbReference type="ARBA" id="ARBA00012480"/>
    </source>
</evidence>
<feature type="domain" description="Thioesterase" evidence="3">
    <location>
        <begin position="24"/>
        <end position="247"/>
    </location>
</feature>
<comment type="caution">
    <text evidence="5">The sequence shown here is derived from an EMBL/GenBank/DDBJ whole genome shotgun (WGS) entry which is preliminary data.</text>
</comment>
<evidence type="ECO:0000313" key="6">
    <source>
        <dbReference type="EMBL" id="CAF1193913.1"/>
    </source>
</evidence>
<evidence type="ECO:0000313" key="5">
    <source>
        <dbReference type="EMBL" id="CAF1113114.1"/>
    </source>
</evidence>
<comment type="similarity">
    <text evidence="1">Belongs to the thioesterase family.</text>
</comment>
<dbReference type="PANTHER" id="PTHR11487">
    <property type="entry name" value="THIOESTERASE"/>
    <property type="match status" value="1"/>
</dbReference>
<evidence type="ECO:0000313" key="8">
    <source>
        <dbReference type="Proteomes" id="UP000663870"/>
    </source>
</evidence>
<dbReference type="EMBL" id="CAJNOU010001369">
    <property type="protein sequence ID" value="CAF1193913.1"/>
    <property type="molecule type" value="Genomic_DNA"/>
</dbReference>
<evidence type="ECO:0000259" key="3">
    <source>
        <dbReference type="Pfam" id="PF00975"/>
    </source>
</evidence>
<dbReference type="Proteomes" id="UP000663874">
    <property type="component" value="Unassembled WGS sequence"/>
</dbReference>
<reference evidence="5" key="1">
    <citation type="submission" date="2021-02" db="EMBL/GenBank/DDBJ databases">
        <authorList>
            <person name="Nowell W R."/>
        </authorList>
    </citation>
    <scope>NUCLEOTIDE SEQUENCE</scope>
</reference>